<dbReference type="RefSeq" id="WP_063874158.1">
    <property type="nucleotide sequence ID" value="NZ_CAWMRI010000261.1"/>
</dbReference>
<dbReference type="AlphaFoldDB" id="A0A166ICN0"/>
<reference evidence="1 2" key="1">
    <citation type="submission" date="2016-04" db="EMBL/GenBank/DDBJ databases">
        <title>Draft Genome Assembly of the Bloom-forming Cyanobacterium Nodularia spumigena Strain CENA596 in Shrimp Production Ponds.</title>
        <authorList>
            <person name="Popin R.V."/>
            <person name="Rigonato J."/>
            <person name="Abreu V.A."/>
            <person name="Andreote A.P."/>
            <person name="Silveira S.B."/>
            <person name="Odebrecht C."/>
            <person name="Fiore M.F."/>
        </authorList>
    </citation>
    <scope>NUCLEOTIDE SEQUENCE [LARGE SCALE GENOMIC DNA]</scope>
    <source>
        <strain evidence="1 2">CENA596</strain>
    </source>
</reference>
<gene>
    <name evidence="1" type="ORF">A2T98_19270</name>
</gene>
<organism evidence="1 2">
    <name type="scientific">Nodularia spumigena CENA596</name>
    <dbReference type="NCBI Taxonomy" id="1819295"/>
    <lineage>
        <taxon>Bacteria</taxon>
        <taxon>Bacillati</taxon>
        <taxon>Cyanobacteriota</taxon>
        <taxon>Cyanophyceae</taxon>
        <taxon>Nostocales</taxon>
        <taxon>Nodulariaceae</taxon>
        <taxon>Nodularia</taxon>
    </lineage>
</organism>
<protein>
    <recommendedName>
        <fullName evidence="3">DUF2267 domain-containing protein</fullName>
    </recommendedName>
</protein>
<name>A0A166ICN0_NODSP</name>
<evidence type="ECO:0000313" key="2">
    <source>
        <dbReference type="Proteomes" id="UP000076555"/>
    </source>
</evidence>
<dbReference type="EMBL" id="LWAJ01000261">
    <property type="protein sequence ID" value="KZL48222.1"/>
    <property type="molecule type" value="Genomic_DNA"/>
</dbReference>
<dbReference type="Proteomes" id="UP000076555">
    <property type="component" value="Unassembled WGS sequence"/>
</dbReference>
<evidence type="ECO:0008006" key="3">
    <source>
        <dbReference type="Google" id="ProtNLM"/>
    </source>
</evidence>
<dbReference type="InterPro" id="IPR018727">
    <property type="entry name" value="DUF2267"/>
</dbReference>
<dbReference type="OrthoDB" id="20942at2"/>
<proteinExistence type="predicted"/>
<dbReference type="Gene3D" id="1.10.490.110">
    <property type="entry name" value="Uncharacterized conserved protein DUF2267"/>
    <property type="match status" value="1"/>
</dbReference>
<dbReference type="Pfam" id="PF10025">
    <property type="entry name" value="DUF2267"/>
    <property type="match status" value="1"/>
</dbReference>
<comment type="caution">
    <text evidence="1">The sequence shown here is derived from an EMBL/GenBank/DDBJ whole genome shotgun (WGS) entry which is preliminary data.</text>
</comment>
<dbReference type="InterPro" id="IPR038282">
    <property type="entry name" value="DUF2267_sf"/>
</dbReference>
<evidence type="ECO:0000313" key="1">
    <source>
        <dbReference type="EMBL" id="KZL48222.1"/>
    </source>
</evidence>
<sequence>MTMTGLDIFDTTIQTTIPWVNDLCNKLGWESKHQVFQALRATLHALRDRLTVPEAAHLGAQLPILLGGFYYENWRPGATPTKERNKEAFLQHIRDYFRNTDPEVDAERLVRAVFQLLAERITRGEIDDVINMLPPALRELWPEEVRA</sequence>
<accession>A0A166ICN0</accession>